<proteinExistence type="predicted"/>
<sequence>MSALHIICSDDLCGPLLFEPRTGDPRPGDILSIPSSVLAPFYQLLNGDTSKLKYNKGDRPFIILDQTPDSRFKGCLMATFEDSDTIDNKFPGMFQVFTCDVFNLGDPNPPTEQHIHTVPPWDIHKRQYIVALAMTLDIAPNTPRWRTGNMPPDAGFYVEKQSLDKLRQRCLRSVGVWDDVMPKGLKKRAREEKECLTKLKNASKQHSKSTKTGHGRRFKNVQPRAAASTYHESYISSKIIVGPDNLPWRVK</sequence>
<reference evidence="2 3" key="1">
    <citation type="submission" date="2024-01" db="EMBL/GenBank/DDBJ databases">
        <title>A draft genome for a cacao thread blight-causing isolate of Paramarasmius palmivorus.</title>
        <authorList>
            <person name="Baruah I.K."/>
            <person name="Bukari Y."/>
            <person name="Amoako-Attah I."/>
            <person name="Meinhardt L.W."/>
            <person name="Bailey B.A."/>
            <person name="Cohen S.P."/>
        </authorList>
    </citation>
    <scope>NUCLEOTIDE SEQUENCE [LARGE SCALE GENOMIC DNA]</scope>
    <source>
        <strain evidence="2 3">GH-12</strain>
    </source>
</reference>
<dbReference type="AlphaFoldDB" id="A0AAW0DS56"/>
<organism evidence="2 3">
    <name type="scientific">Paramarasmius palmivorus</name>
    <dbReference type="NCBI Taxonomy" id="297713"/>
    <lineage>
        <taxon>Eukaryota</taxon>
        <taxon>Fungi</taxon>
        <taxon>Dikarya</taxon>
        <taxon>Basidiomycota</taxon>
        <taxon>Agaricomycotina</taxon>
        <taxon>Agaricomycetes</taxon>
        <taxon>Agaricomycetidae</taxon>
        <taxon>Agaricales</taxon>
        <taxon>Marasmiineae</taxon>
        <taxon>Marasmiaceae</taxon>
        <taxon>Paramarasmius</taxon>
    </lineage>
</organism>
<evidence type="ECO:0000313" key="3">
    <source>
        <dbReference type="Proteomes" id="UP001383192"/>
    </source>
</evidence>
<protein>
    <submittedName>
        <fullName evidence="2">Uncharacterized protein</fullName>
    </submittedName>
</protein>
<dbReference type="EMBL" id="JAYKXP010000009">
    <property type="protein sequence ID" value="KAK7054418.1"/>
    <property type="molecule type" value="Genomic_DNA"/>
</dbReference>
<gene>
    <name evidence="2" type="ORF">VNI00_003616</name>
</gene>
<comment type="caution">
    <text evidence="2">The sequence shown here is derived from an EMBL/GenBank/DDBJ whole genome shotgun (WGS) entry which is preliminary data.</text>
</comment>
<feature type="region of interest" description="Disordered" evidence="1">
    <location>
        <begin position="198"/>
        <end position="222"/>
    </location>
</feature>
<feature type="compositionally biased region" description="Basic residues" evidence="1">
    <location>
        <begin position="201"/>
        <end position="219"/>
    </location>
</feature>
<evidence type="ECO:0000313" key="2">
    <source>
        <dbReference type="EMBL" id="KAK7054418.1"/>
    </source>
</evidence>
<name>A0AAW0DS56_9AGAR</name>
<accession>A0AAW0DS56</accession>
<keyword evidence="3" id="KW-1185">Reference proteome</keyword>
<evidence type="ECO:0000256" key="1">
    <source>
        <dbReference type="SAM" id="MobiDB-lite"/>
    </source>
</evidence>
<dbReference type="Proteomes" id="UP001383192">
    <property type="component" value="Unassembled WGS sequence"/>
</dbReference>